<evidence type="ECO:0000256" key="1">
    <source>
        <dbReference type="ARBA" id="ARBA00023172"/>
    </source>
</evidence>
<protein>
    <recommendedName>
        <fullName evidence="4">DNA breaking-rejoining enzyme</fullName>
    </recommendedName>
</protein>
<dbReference type="InterPro" id="IPR052925">
    <property type="entry name" value="Phage_Integrase-like_Recomb"/>
</dbReference>
<dbReference type="InterPro" id="IPR013762">
    <property type="entry name" value="Integrase-like_cat_sf"/>
</dbReference>
<evidence type="ECO:0008006" key="4">
    <source>
        <dbReference type="Google" id="ProtNLM"/>
    </source>
</evidence>
<accession>A0ABQ8VZH4</accession>
<keyword evidence="3" id="KW-1185">Reference proteome</keyword>
<evidence type="ECO:0000313" key="2">
    <source>
        <dbReference type="EMBL" id="KAJ4499945.1"/>
    </source>
</evidence>
<name>A0ABQ8VZH4_9AGAR</name>
<dbReference type="PANTHER" id="PTHR34605">
    <property type="entry name" value="PHAGE_INTEGRASE DOMAIN-CONTAINING PROTEIN"/>
    <property type="match status" value="1"/>
</dbReference>
<gene>
    <name evidence="2" type="ORF">C8R41DRAFT_812694</name>
</gene>
<comment type="caution">
    <text evidence="2">The sequence shown here is derived from an EMBL/GenBank/DDBJ whole genome shotgun (WGS) entry which is preliminary data.</text>
</comment>
<proteinExistence type="predicted"/>
<evidence type="ECO:0000313" key="3">
    <source>
        <dbReference type="Proteomes" id="UP001150217"/>
    </source>
</evidence>
<dbReference type="PANTHER" id="PTHR34605:SF4">
    <property type="entry name" value="DNA ADENINE METHYLTRANSFERASE"/>
    <property type="match status" value="1"/>
</dbReference>
<dbReference type="InterPro" id="IPR011010">
    <property type="entry name" value="DNA_brk_join_enz"/>
</dbReference>
<sequence length="444" mass="50486">MSIDISTDEGYTGLLKTITQDKHLDPADVLDDLEESHDQLEVDMSGLGDAVREASKGVSEKTSQEYSRLMKQCQAFLVEHGMVSEGSQFFSDNPHPQAAIYIVAWIMDSCDLIKLDGTPVLEERSTYTHAQKMRAAATFGFGKTHGLGMQAWHQSEISGKMLGNPSVSETVSTYMLSLRRRKTQKGDTPISARAVSSDLLEDLFHFNSQPRYQVPQTFQSSFQPARKGELGPRSRASMDLGYSLAFCGLLRVDELLKIQLQDLTLTENPLTGESKLSLQLPFRKTSQFGDIKPFVFYEMPDEYQHICVVRAFARWILASGLTEGYLFRKIRANDRIAEENEPMTSEQFLEMFRNNLLDVGVDFVPYGTHSFRRGGCQWLSVERRWPLRQICEWGGWSQEFTHLTIVKYLISWNDNPHVDRDDFFNMKRAPAKVCPTCNRSCHCA</sequence>
<dbReference type="Proteomes" id="UP001150217">
    <property type="component" value="Unassembled WGS sequence"/>
</dbReference>
<dbReference type="Gene3D" id="1.10.443.10">
    <property type="entry name" value="Intergrase catalytic core"/>
    <property type="match status" value="1"/>
</dbReference>
<reference evidence="2" key="1">
    <citation type="submission" date="2022-08" db="EMBL/GenBank/DDBJ databases">
        <title>A Global Phylogenomic Analysis of the Shiitake Genus Lentinula.</title>
        <authorList>
            <consortium name="DOE Joint Genome Institute"/>
            <person name="Sierra-Patev S."/>
            <person name="Min B."/>
            <person name="Naranjo-Ortiz M."/>
            <person name="Looney B."/>
            <person name="Konkel Z."/>
            <person name="Slot J.C."/>
            <person name="Sakamoto Y."/>
            <person name="Steenwyk J.L."/>
            <person name="Rokas A."/>
            <person name="Carro J."/>
            <person name="Camarero S."/>
            <person name="Ferreira P."/>
            <person name="Molpeceres G."/>
            <person name="Ruiz-Duenas F.J."/>
            <person name="Serrano A."/>
            <person name="Henrissat B."/>
            <person name="Drula E."/>
            <person name="Hughes K.W."/>
            <person name="Mata J.L."/>
            <person name="Ishikawa N.K."/>
            <person name="Vargas-Isla R."/>
            <person name="Ushijima S."/>
            <person name="Smith C.A."/>
            <person name="Ahrendt S."/>
            <person name="Andreopoulos W."/>
            <person name="He G."/>
            <person name="Labutti K."/>
            <person name="Lipzen A."/>
            <person name="Ng V."/>
            <person name="Riley R."/>
            <person name="Sandor L."/>
            <person name="Barry K."/>
            <person name="Martinez A.T."/>
            <person name="Xiao Y."/>
            <person name="Gibbons J.G."/>
            <person name="Terashima K."/>
            <person name="Grigoriev I.V."/>
            <person name="Hibbett D.S."/>
        </authorList>
    </citation>
    <scope>NUCLEOTIDE SEQUENCE</scope>
    <source>
        <strain evidence="2">RHP3577 ss4</strain>
    </source>
</reference>
<keyword evidence="1" id="KW-0233">DNA recombination</keyword>
<organism evidence="2 3">
    <name type="scientific">Lentinula lateritia</name>
    <dbReference type="NCBI Taxonomy" id="40482"/>
    <lineage>
        <taxon>Eukaryota</taxon>
        <taxon>Fungi</taxon>
        <taxon>Dikarya</taxon>
        <taxon>Basidiomycota</taxon>
        <taxon>Agaricomycotina</taxon>
        <taxon>Agaricomycetes</taxon>
        <taxon>Agaricomycetidae</taxon>
        <taxon>Agaricales</taxon>
        <taxon>Marasmiineae</taxon>
        <taxon>Omphalotaceae</taxon>
        <taxon>Lentinula</taxon>
    </lineage>
</organism>
<dbReference type="EMBL" id="JANVFT010000008">
    <property type="protein sequence ID" value="KAJ4499945.1"/>
    <property type="molecule type" value="Genomic_DNA"/>
</dbReference>
<dbReference type="SUPFAM" id="SSF56349">
    <property type="entry name" value="DNA breaking-rejoining enzymes"/>
    <property type="match status" value="1"/>
</dbReference>